<proteinExistence type="inferred from homology"/>
<evidence type="ECO:0000313" key="4">
    <source>
        <dbReference type="Proteomes" id="UP000002484"/>
    </source>
</evidence>
<dbReference type="InterPro" id="IPR003673">
    <property type="entry name" value="CoA-Trfase_fam_III"/>
</dbReference>
<dbReference type="InterPro" id="IPR023606">
    <property type="entry name" value="CoA-Trfase_III_dom_1_sf"/>
</dbReference>
<dbReference type="eggNOG" id="COG1804">
    <property type="taxonomic scope" value="Bacteria"/>
</dbReference>
<dbReference type="AlphaFoldDB" id="E3IWR6"/>
<reference evidence="3 4" key="1">
    <citation type="submission" date="2010-10" db="EMBL/GenBank/DDBJ databases">
        <title>Complete sequence of Frankia sp. EuI1c.</title>
        <authorList>
            <consortium name="US DOE Joint Genome Institute"/>
            <person name="Lucas S."/>
            <person name="Copeland A."/>
            <person name="Lapidus A."/>
            <person name="Cheng J.-F."/>
            <person name="Bruce D."/>
            <person name="Goodwin L."/>
            <person name="Pitluck S."/>
            <person name="Chertkov O."/>
            <person name="Detter J.C."/>
            <person name="Han C."/>
            <person name="Tapia R."/>
            <person name="Land M."/>
            <person name="Hauser L."/>
            <person name="Jeffries C."/>
            <person name="Kyrpides N."/>
            <person name="Ivanova N."/>
            <person name="Mikhailova N."/>
            <person name="Beauchemin N."/>
            <person name="Sen A."/>
            <person name="Sur S.A."/>
            <person name="Gtari M."/>
            <person name="Wall L."/>
            <person name="Tisa L."/>
            <person name="Woyke T."/>
        </authorList>
    </citation>
    <scope>NUCLEOTIDE SEQUENCE [LARGE SCALE GENOMIC DNA]</scope>
    <source>
        <strain evidence="4">DSM 45817 / CECT 9037 / EuI1c</strain>
    </source>
</reference>
<keyword evidence="4" id="KW-1185">Reference proteome</keyword>
<comment type="similarity">
    <text evidence="1">Belongs to the CoA-transferase III family.</text>
</comment>
<accession>E3IWR6</accession>
<dbReference type="KEGG" id="fri:FraEuI1c_3387"/>
<keyword evidence="2" id="KW-0808">Transferase</keyword>
<dbReference type="Pfam" id="PF02515">
    <property type="entry name" value="CoA_transf_3"/>
    <property type="match status" value="2"/>
</dbReference>
<dbReference type="EMBL" id="CP002299">
    <property type="protein sequence ID" value="ADP81396.1"/>
    <property type="molecule type" value="Genomic_DNA"/>
</dbReference>
<evidence type="ECO:0000313" key="3">
    <source>
        <dbReference type="EMBL" id="ADP81396.1"/>
    </source>
</evidence>
<dbReference type="HOGENOM" id="CLU_010587_1_0_11"/>
<sequence>MTLPLTGVRIVELTDGLADGCGRYLADLGAEVVKVEPPGGAASRRAGPRPGDSLPFLLRNANKLGVVLDLETPAGRDRLRELVSRADIVVESAPPGHLDALGVGPRDLLAGNPGLVVVSVTGFGRTGPYRSWSATEAVLAGLGGVLSRSGRPGEAPLLPPDGLVESTVAVLAAWSALVAYAKRLRTGVGELVDLAAFEAVVHGFDPAFGTQGTAAAGRTEDFPRGRPDAADFYPVFAARDGHVRLCLLAKRQWRAMFGWLGEPPEFADPRFDTIPARFRAADRLHPRIAALFRDRPCAELVAEGARRGVPVAAVLTPAQVLATEQFAVTGALVDVEIAPGIRARIPSGYVRVDGERAGFRRRAPLPGEHDDLVFGSAAGASGADGPAACARGAARGGPAGVGARPLEGVRVLDLGVIVFGAELGRLFADQGADVIKIENVAFPDGLRQSRGGAAMSASFAWGHRNRRGLGLDLRDPRGSEIFRALVARSDLVLANFKPGTLEALGASPNALAAINPGVIVSDSSAFGGQGPWSARMGYGPLVRACAGVSALWRVPGTDDAYCDGSTVYPDHVAAYASAVALLAALIGRLRSAAAGGVALGATVTGAQVDAALVALGARLAAQSLAGDGGPEPDAGDHLAADDAIHGVYPCAGDDEWCVVSLRGDDDWLRLCQVAGRPDLADAPAFRTAAARARRRPEVDAVVAAWTRRHPPRDVMTRLQDAGVPAGVMLRLPEELTDPQLLARESFATLRHDALPGPMAANARVARFSGIPDPELRPAPFQGEHTREICASLLGLADDQIDELVRDAVLQPAPDDPALRAAASAGIRRDVAMRAGA</sequence>
<dbReference type="RefSeq" id="WP_013424514.1">
    <property type="nucleotide sequence ID" value="NC_014666.1"/>
</dbReference>
<dbReference type="InterPro" id="IPR050509">
    <property type="entry name" value="CoA-transferase_III"/>
</dbReference>
<dbReference type="PANTHER" id="PTHR48228:SF6">
    <property type="entry name" value="L-CARNITINE COA-TRANSFERASE"/>
    <property type="match status" value="1"/>
</dbReference>
<dbReference type="InterPro" id="IPR044855">
    <property type="entry name" value="CoA-Trfase_III_dom3_sf"/>
</dbReference>
<evidence type="ECO:0000256" key="1">
    <source>
        <dbReference type="ARBA" id="ARBA00008383"/>
    </source>
</evidence>
<dbReference type="SUPFAM" id="SSF89796">
    <property type="entry name" value="CoA-transferase family III (CaiB/BaiF)"/>
    <property type="match status" value="2"/>
</dbReference>
<dbReference type="OrthoDB" id="9797653at2"/>
<evidence type="ECO:0000256" key="2">
    <source>
        <dbReference type="ARBA" id="ARBA00022679"/>
    </source>
</evidence>
<dbReference type="GO" id="GO:0016740">
    <property type="term" value="F:transferase activity"/>
    <property type="evidence" value="ECO:0007669"/>
    <property type="project" value="UniProtKB-KW"/>
</dbReference>
<dbReference type="Gene3D" id="3.40.50.10540">
    <property type="entry name" value="Crotonobetainyl-coa:carnitine coa-transferase, domain 1"/>
    <property type="match status" value="2"/>
</dbReference>
<dbReference type="STRING" id="298654.FraEuI1c_3387"/>
<organism evidence="3 4">
    <name type="scientific">Pseudofrankia inefficax (strain DSM 45817 / CECT 9037 / DDB 130130 / EuI1c)</name>
    <name type="common">Frankia inefficax</name>
    <dbReference type="NCBI Taxonomy" id="298654"/>
    <lineage>
        <taxon>Bacteria</taxon>
        <taxon>Bacillati</taxon>
        <taxon>Actinomycetota</taxon>
        <taxon>Actinomycetes</taxon>
        <taxon>Frankiales</taxon>
        <taxon>Frankiaceae</taxon>
        <taxon>Pseudofrankia</taxon>
    </lineage>
</organism>
<dbReference type="InParanoid" id="E3IWR6"/>
<dbReference type="PANTHER" id="PTHR48228">
    <property type="entry name" value="SUCCINYL-COA--D-CITRAMALATE COA-TRANSFERASE"/>
    <property type="match status" value="1"/>
</dbReference>
<dbReference type="Proteomes" id="UP000002484">
    <property type="component" value="Chromosome"/>
</dbReference>
<gene>
    <name evidence="3" type="ordered locus">FraEuI1c_3387</name>
</gene>
<dbReference type="Gene3D" id="3.30.1540.10">
    <property type="entry name" value="formyl-coa transferase, domain 3"/>
    <property type="match status" value="2"/>
</dbReference>
<protein>
    <submittedName>
        <fullName evidence="3">L-carnitine dehydratase/bile acid-inducible protein F</fullName>
    </submittedName>
</protein>
<name>E3IWR6_PSEI1</name>